<evidence type="ECO:0000256" key="3">
    <source>
        <dbReference type="ARBA" id="ARBA00023125"/>
    </source>
</evidence>
<feature type="domain" description="HTH lysR-type" evidence="5">
    <location>
        <begin position="1"/>
        <end position="58"/>
    </location>
</feature>
<evidence type="ECO:0000256" key="1">
    <source>
        <dbReference type="ARBA" id="ARBA00009437"/>
    </source>
</evidence>
<dbReference type="InterPro" id="IPR005119">
    <property type="entry name" value="LysR_subst-bd"/>
</dbReference>
<proteinExistence type="inferred from homology"/>
<keyword evidence="7" id="KW-1185">Reference proteome</keyword>
<dbReference type="InterPro" id="IPR036390">
    <property type="entry name" value="WH_DNA-bd_sf"/>
</dbReference>
<dbReference type="Gene3D" id="1.10.10.10">
    <property type="entry name" value="Winged helix-like DNA-binding domain superfamily/Winged helix DNA-binding domain"/>
    <property type="match status" value="1"/>
</dbReference>
<gene>
    <name evidence="6" type="ORF">QWZ03_10255</name>
</gene>
<dbReference type="PANTHER" id="PTHR30126">
    <property type="entry name" value="HTH-TYPE TRANSCRIPTIONAL REGULATOR"/>
    <property type="match status" value="1"/>
</dbReference>
<reference evidence="6" key="1">
    <citation type="journal article" date="2014" name="Int. J. Syst. Evol. Microbiol.">
        <title>Complete genome of a new Firmicutes species belonging to the dominant human colonic microbiota ('Ruminococcus bicirculans') reveals two chromosomes and a selective capacity to utilize plant glucans.</title>
        <authorList>
            <consortium name="NISC Comparative Sequencing Program"/>
            <person name="Wegmann U."/>
            <person name="Louis P."/>
            <person name="Goesmann A."/>
            <person name="Henrissat B."/>
            <person name="Duncan S.H."/>
            <person name="Flint H.J."/>
        </authorList>
    </citation>
    <scope>NUCLEOTIDE SEQUENCE</scope>
    <source>
        <strain evidence="6">CECT 7703</strain>
    </source>
</reference>
<name>A0ABT8B4G4_9NEIS</name>
<protein>
    <submittedName>
        <fullName evidence="6">LysR substrate-binding domain-containing protein</fullName>
    </submittedName>
</protein>
<dbReference type="Gene3D" id="3.40.190.290">
    <property type="match status" value="1"/>
</dbReference>
<dbReference type="InterPro" id="IPR036388">
    <property type="entry name" value="WH-like_DNA-bd_sf"/>
</dbReference>
<evidence type="ECO:0000313" key="7">
    <source>
        <dbReference type="Proteomes" id="UP001180081"/>
    </source>
</evidence>
<dbReference type="Pfam" id="PF00126">
    <property type="entry name" value="HTH_1"/>
    <property type="match status" value="1"/>
</dbReference>
<evidence type="ECO:0000259" key="5">
    <source>
        <dbReference type="PROSITE" id="PS50931"/>
    </source>
</evidence>
<dbReference type="EMBL" id="JAUFPU010000008">
    <property type="protein sequence ID" value="MDN3577148.1"/>
    <property type="molecule type" value="Genomic_DNA"/>
</dbReference>
<dbReference type="Proteomes" id="UP001180081">
    <property type="component" value="Unassembled WGS sequence"/>
</dbReference>
<dbReference type="SUPFAM" id="SSF46785">
    <property type="entry name" value="Winged helix' DNA-binding domain"/>
    <property type="match status" value="1"/>
</dbReference>
<keyword evidence="2" id="KW-0805">Transcription regulation</keyword>
<evidence type="ECO:0000313" key="6">
    <source>
        <dbReference type="EMBL" id="MDN3577148.1"/>
    </source>
</evidence>
<accession>A0ABT8B4G4</accession>
<dbReference type="PRINTS" id="PR00039">
    <property type="entry name" value="HTHLYSR"/>
</dbReference>
<keyword evidence="4" id="KW-0804">Transcription</keyword>
<sequence length="273" mass="29920">MLAPLLIAFKEVARQGSVTAAARQLDCSQPTITARIRQLEERYAVELFHRRGSRLDLTDIGTRLLPLIDQLLQQEGDIDFLLRNAGALRGGSLRIGVTGPYYILPSVAAFRQQYPAVEVSIEVGNSQAVLEALDEYEIDLAVSSHEVEDSRLERRTIAADPLVLIVPQRHRLAALADICLADLADCNLLLREPGSMTRKLTEQALQGAGIKLASCMVIGSREAICEAVRLGMGCSLMPRGEVPTQSGLAICSLREPIPVLHEYLYILSTRAHN</sequence>
<dbReference type="SUPFAM" id="SSF53850">
    <property type="entry name" value="Periplasmic binding protein-like II"/>
    <property type="match status" value="1"/>
</dbReference>
<reference evidence="6" key="2">
    <citation type="submission" date="2023-06" db="EMBL/GenBank/DDBJ databases">
        <authorList>
            <person name="Lucena T."/>
            <person name="Sun Q."/>
        </authorList>
    </citation>
    <scope>NUCLEOTIDE SEQUENCE</scope>
    <source>
        <strain evidence="6">CECT 7703</strain>
    </source>
</reference>
<feature type="non-terminal residue" evidence="6">
    <location>
        <position position="273"/>
    </location>
</feature>
<comment type="similarity">
    <text evidence="1">Belongs to the LysR transcriptional regulatory family.</text>
</comment>
<keyword evidence="3" id="KW-0238">DNA-binding</keyword>
<dbReference type="InterPro" id="IPR000847">
    <property type="entry name" value="LysR_HTH_N"/>
</dbReference>
<dbReference type="PANTHER" id="PTHR30126:SF94">
    <property type="entry name" value="LYSR FAMILY TRANSCRIPTIONAL REGULATOR"/>
    <property type="match status" value="1"/>
</dbReference>
<evidence type="ECO:0000256" key="2">
    <source>
        <dbReference type="ARBA" id="ARBA00023015"/>
    </source>
</evidence>
<dbReference type="Pfam" id="PF03466">
    <property type="entry name" value="LysR_substrate"/>
    <property type="match status" value="1"/>
</dbReference>
<dbReference type="PROSITE" id="PS50931">
    <property type="entry name" value="HTH_LYSR"/>
    <property type="match status" value="1"/>
</dbReference>
<dbReference type="CDD" id="cd05466">
    <property type="entry name" value="PBP2_LTTR_substrate"/>
    <property type="match status" value="1"/>
</dbReference>
<evidence type="ECO:0000256" key="4">
    <source>
        <dbReference type="ARBA" id="ARBA00023163"/>
    </source>
</evidence>
<comment type="caution">
    <text evidence="6">The sequence shown here is derived from an EMBL/GenBank/DDBJ whole genome shotgun (WGS) entry which is preliminary data.</text>
</comment>
<organism evidence="6 7">
    <name type="scientific">Chitinimonas viridis</name>
    <dbReference type="NCBI Taxonomy" id="664880"/>
    <lineage>
        <taxon>Bacteria</taxon>
        <taxon>Pseudomonadati</taxon>
        <taxon>Pseudomonadota</taxon>
        <taxon>Betaproteobacteria</taxon>
        <taxon>Neisseriales</taxon>
        <taxon>Chitinibacteraceae</taxon>
        <taxon>Chitinimonas</taxon>
    </lineage>
</organism>